<feature type="region of interest" description="Disordered" evidence="1">
    <location>
        <begin position="280"/>
        <end position="300"/>
    </location>
</feature>
<protein>
    <submittedName>
        <fullName evidence="2">Uncharacterized protein</fullName>
    </submittedName>
</protein>
<evidence type="ECO:0000313" key="2">
    <source>
        <dbReference type="EMBL" id="KAF3226716.1"/>
    </source>
</evidence>
<dbReference type="EMBL" id="WIPF01000022">
    <property type="protein sequence ID" value="KAF3226716.1"/>
    <property type="molecule type" value="Genomic_DNA"/>
</dbReference>
<feature type="compositionally biased region" description="Polar residues" evidence="1">
    <location>
        <begin position="288"/>
        <end position="299"/>
    </location>
</feature>
<accession>A0A6G1MAL0</accession>
<sequence length="338" mass="37923">MAPVKQLRFLLVFVLSGTTLFALVSGLALLPSSQDPQQRADHEGEHAEKRTSLVASVQEPIGKWIQNTFNPSSETSSEGVAIVDWKSYVDASRFNYALNHWESLKNNQEMINRYGVHGPSPEGMPKVLCLVDSSASDSEGQTIETSGCTWEEVHDPKPSQRWHIRYKYLGDDNKSSDRSPRWVATMKNGRTDKCTEATYDTKRTPIWSRRNTNTPEVFKVGRVVSSSCHSAPEESKKGIEFTIKRCANSQTPSDSGVDETDEIFRNWSLCIYPSYESPTYTTEDEKSPQNTCSDPSRQGNLVHALDKPSSVGWGCGPNTWYFPTQALSIENGNEWKQL</sequence>
<proteinExistence type="predicted"/>
<reference evidence="2 3" key="1">
    <citation type="submission" date="2019-06" db="EMBL/GenBank/DDBJ databases">
        <authorList>
            <person name="Palmer J.M."/>
        </authorList>
    </citation>
    <scope>NUCLEOTIDE SEQUENCE [LARGE SCALE GENOMIC DNA]</scope>
    <source>
        <strain evidence="2 3">TWF191</strain>
    </source>
</reference>
<name>A0A6G1MAL0_ORBOL</name>
<gene>
    <name evidence="2" type="ORF">TWF191_004539</name>
</gene>
<dbReference type="Proteomes" id="UP000483672">
    <property type="component" value="Unassembled WGS sequence"/>
</dbReference>
<evidence type="ECO:0000313" key="3">
    <source>
        <dbReference type="Proteomes" id="UP000483672"/>
    </source>
</evidence>
<evidence type="ECO:0000256" key="1">
    <source>
        <dbReference type="SAM" id="MobiDB-lite"/>
    </source>
</evidence>
<dbReference type="AlphaFoldDB" id="A0A6G1MAL0"/>
<organism evidence="2 3">
    <name type="scientific">Orbilia oligospora</name>
    <name type="common">Nematode-trapping fungus</name>
    <name type="synonym">Arthrobotrys oligospora</name>
    <dbReference type="NCBI Taxonomy" id="2813651"/>
    <lineage>
        <taxon>Eukaryota</taxon>
        <taxon>Fungi</taxon>
        <taxon>Dikarya</taxon>
        <taxon>Ascomycota</taxon>
        <taxon>Pezizomycotina</taxon>
        <taxon>Orbiliomycetes</taxon>
        <taxon>Orbiliales</taxon>
        <taxon>Orbiliaceae</taxon>
        <taxon>Orbilia</taxon>
    </lineage>
</organism>
<comment type="caution">
    <text evidence="2">The sequence shown here is derived from an EMBL/GenBank/DDBJ whole genome shotgun (WGS) entry which is preliminary data.</text>
</comment>